<proteinExistence type="predicted"/>
<dbReference type="Proteomes" id="UP001148629">
    <property type="component" value="Unassembled WGS sequence"/>
</dbReference>
<evidence type="ECO:0000313" key="1">
    <source>
        <dbReference type="EMBL" id="KAJ3539592.1"/>
    </source>
</evidence>
<organism evidence="1 2">
    <name type="scientific">Fusarium decemcellulare</name>
    <dbReference type="NCBI Taxonomy" id="57161"/>
    <lineage>
        <taxon>Eukaryota</taxon>
        <taxon>Fungi</taxon>
        <taxon>Dikarya</taxon>
        <taxon>Ascomycota</taxon>
        <taxon>Pezizomycotina</taxon>
        <taxon>Sordariomycetes</taxon>
        <taxon>Hypocreomycetidae</taxon>
        <taxon>Hypocreales</taxon>
        <taxon>Nectriaceae</taxon>
        <taxon>Fusarium</taxon>
        <taxon>Fusarium decemcellulare species complex</taxon>
    </lineage>
</organism>
<keyword evidence="2" id="KW-1185">Reference proteome</keyword>
<protein>
    <submittedName>
        <fullName evidence="1">Uncharacterized protein</fullName>
    </submittedName>
</protein>
<reference evidence="1" key="1">
    <citation type="submission" date="2022-08" db="EMBL/GenBank/DDBJ databases">
        <title>Genome Sequence of Fusarium decemcellulare.</title>
        <authorList>
            <person name="Buettner E."/>
        </authorList>
    </citation>
    <scope>NUCLEOTIDE SEQUENCE</scope>
    <source>
        <strain evidence="1">Babe19</strain>
    </source>
</reference>
<name>A0ACC1SH26_9HYPO</name>
<dbReference type="EMBL" id="JANRMS010000453">
    <property type="protein sequence ID" value="KAJ3539592.1"/>
    <property type="molecule type" value="Genomic_DNA"/>
</dbReference>
<gene>
    <name evidence="1" type="ORF">NM208_g5422</name>
</gene>
<comment type="caution">
    <text evidence="1">The sequence shown here is derived from an EMBL/GenBank/DDBJ whole genome shotgun (WGS) entry which is preliminary data.</text>
</comment>
<sequence>MSNQQILVRSTPSLPPPSHDATEARCGICFELDVEANYDPNGRFSRALKLCKIGEIQQSAAGGCVGCAVIARGLVATQVGELEPDTPVHIILHAGLPLRVESLGIDLEFFVPTDTPSPWPCVAQAAVVQDVLDSEGVAILIRTWLRRCQADHHVCQESSQRTSGIGPRRLIHLLPGNRLRLVEAVGVKDPYIALSYCWGRGGNYTTTLETLGQNMEAIDQNDLPKSMRDAIDVTRHVGVEYIWIDSICIIQNDVDGLDWRIESAKMDSIYEGSLLTLSATRSPSVLLGFLEQRENLGHIPDVTEKSAVESQNLCRTIPCKGPDGKLVEILVRNRIPHDAIIPEDADWSRYPLLSRGWTFQERLLSTRTVHFLPQEILWECRCDFWCECRSAEADQLWKTGEMRGSSFNLAMSDPGNTDFTLLWQSLVQQYSKRNLTVQDDRLPALSGIARRLQKASPAIGDYLAGLWEKDLMWHLVWQVDHEQLETLTPQSTSLSYPLQNQQQSLTGSFCDTSPDARKPRKPSWSWVSTQWPVKWSAAGTQTLRSGMKTAEFMSADCTCDPINPLGAVSHGELVLKAWRGAVALR</sequence>
<accession>A0ACC1SH26</accession>
<evidence type="ECO:0000313" key="2">
    <source>
        <dbReference type="Proteomes" id="UP001148629"/>
    </source>
</evidence>